<dbReference type="SUPFAM" id="SSF55486">
    <property type="entry name" value="Metalloproteases ('zincins'), catalytic domain"/>
    <property type="match status" value="1"/>
</dbReference>
<accession>A0ABW6BI95</accession>
<comment type="caution">
    <text evidence="2">The sequence shown here is derived from an EMBL/GenBank/DDBJ whole genome shotgun (WGS) entry which is preliminary data.</text>
</comment>
<organism evidence="2 3">
    <name type="scientific">Sphingobacterium bambusae</name>
    <dbReference type="NCBI Taxonomy" id="662858"/>
    <lineage>
        <taxon>Bacteria</taxon>
        <taxon>Pseudomonadati</taxon>
        <taxon>Bacteroidota</taxon>
        <taxon>Sphingobacteriia</taxon>
        <taxon>Sphingobacteriales</taxon>
        <taxon>Sphingobacteriaceae</taxon>
        <taxon>Sphingobacterium</taxon>
    </lineage>
</organism>
<reference evidence="3" key="1">
    <citation type="journal article" date="2019" name="Int. J. Syst. Evol. Microbiol.">
        <title>The Global Catalogue of Microorganisms (GCM) 10K type strain sequencing project: providing services to taxonomists for standard genome sequencing and annotation.</title>
        <authorList>
            <consortium name="The Broad Institute Genomics Platform"/>
            <consortium name="The Broad Institute Genome Sequencing Center for Infectious Disease"/>
            <person name="Wu L."/>
            <person name="Ma J."/>
        </authorList>
    </citation>
    <scope>NUCLEOTIDE SEQUENCE [LARGE SCALE GENOMIC DNA]</scope>
    <source>
        <strain evidence="3">KCTC 22814</strain>
    </source>
</reference>
<feature type="domain" description="Glycosyl hydrolase family 98 putative carbohydrate-binding module" evidence="1">
    <location>
        <begin position="450"/>
        <end position="592"/>
    </location>
</feature>
<evidence type="ECO:0000259" key="1">
    <source>
        <dbReference type="SMART" id="SM00776"/>
    </source>
</evidence>
<proteinExistence type="predicted"/>
<evidence type="ECO:0000313" key="2">
    <source>
        <dbReference type="EMBL" id="MFD2967889.1"/>
    </source>
</evidence>
<dbReference type="EMBL" id="JBHUPB010000007">
    <property type="protein sequence ID" value="MFD2967889.1"/>
    <property type="molecule type" value="Genomic_DNA"/>
</dbReference>
<dbReference type="InterPro" id="IPR013222">
    <property type="entry name" value="Glyco_hyd_98_carb-bd"/>
</dbReference>
<dbReference type="RefSeq" id="WP_320183165.1">
    <property type="nucleotide sequence ID" value="NZ_CP138332.1"/>
</dbReference>
<evidence type="ECO:0000313" key="3">
    <source>
        <dbReference type="Proteomes" id="UP001597525"/>
    </source>
</evidence>
<name>A0ABW6BI95_9SPHI</name>
<dbReference type="Pfam" id="PF08305">
    <property type="entry name" value="NPCBM"/>
    <property type="match status" value="1"/>
</dbReference>
<dbReference type="InterPro" id="IPR038637">
    <property type="entry name" value="NPCBM_sf"/>
</dbReference>
<dbReference type="SUPFAM" id="SSF49785">
    <property type="entry name" value="Galactose-binding domain-like"/>
    <property type="match status" value="1"/>
</dbReference>
<dbReference type="InterPro" id="IPR008979">
    <property type="entry name" value="Galactose-bd-like_sf"/>
</dbReference>
<sequence length="592" mass="67240">MPAAKSNKIVSVLLCILGFIYSFSLSAYERNHRLSIGGSNVSKADTMQLISNDEVKVVYFHGKGQLPFLGWKDRLDRTLKDVSSFYAEEFAKQGKFIEGIPFEMEEDERLKLHVVEGQKEASRYGIHSGAEIEREISASLAGTVDMDNDHVLVITALGYKNEDGSYVFHSPYYGRGGARSGLCIVVDCDLLDVKNLTDTVQSMSFSEMAVDGKQCSVAEFNSWYIGGIAHEMGHFFGLHHDFGHPIEWRDPRFISLMGQHGSRHYREDQWNIGRTSAFSRAGIEQLAVHPLFSRQSKPISFLHEFLVHAYIYTEDAQGAKLKLSYYSPRTPAQVVALIRPIEGSEYFNNSYMARLSADTLAEFDLPVFEFAKPYEVVLLFLWTDGTMLTRKYMFASTGNAKLVYMQRYGNTLAEELKKELEKDRTKNKKELDIIGKILDNERFVDLDTYPDRVVSLSDAIWEEAYVGWEVPARNYFSSESDTRFFLVKNGQLYDKGLYAHSPSLYRFNVNGKWKRIQVMAGLRDGAHEEGGAQFHIVGDGKILASSAQLKGNETFFFDVDIDAVHYLELRTNDMEGHNHNSWAIWCAPILSK</sequence>
<keyword evidence="3" id="KW-1185">Reference proteome</keyword>
<dbReference type="SMART" id="SM00776">
    <property type="entry name" value="NPCBM"/>
    <property type="match status" value="1"/>
</dbReference>
<protein>
    <submittedName>
        <fullName evidence="2">NPCBM/NEW2 domain-containing protein</fullName>
    </submittedName>
</protein>
<gene>
    <name evidence="2" type="ORF">ACFS7Y_10845</name>
</gene>
<dbReference type="Proteomes" id="UP001597525">
    <property type="component" value="Unassembled WGS sequence"/>
</dbReference>
<dbReference type="Gene3D" id="2.60.120.1060">
    <property type="entry name" value="NPCBM/NEW2 domain"/>
    <property type="match status" value="1"/>
</dbReference>